<dbReference type="Pfam" id="PF08388">
    <property type="entry name" value="GIIM"/>
    <property type="match status" value="1"/>
</dbReference>
<protein>
    <recommendedName>
        <fullName evidence="1">Group II intron maturase-specific domain-containing protein</fullName>
    </recommendedName>
</protein>
<dbReference type="OrthoDB" id="9793236at2"/>
<evidence type="ECO:0000259" key="1">
    <source>
        <dbReference type="Pfam" id="PF08388"/>
    </source>
</evidence>
<dbReference type="RefSeq" id="WP_104521087.1">
    <property type="nucleotide sequence ID" value="NZ_NHRY01000233.1"/>
</dbReference>
<gene>
    <name evidence="2" type="ORF">CCS01_22595</name>
</gene>
<evidence type="ECO:0000313" key="2">
    <source>
        <dbReference type="EMBL" id="PPQ29096.1"/>
    </source>
</evidence>
<accession>A0A2S6N3C2</accession>
<organism evidence="2 3">
    <name type="scientific">Rhodopila globiformis</name>
    <name type="common">Rhodopseudomonas globiformis</name>
    <dbReference type="NCBI Taxonomy" id="1071"/>
    <lineage>
        <taxon>Bacteria</taxon>
        <taxon>Pseudomonadati</taxon>
        <taxon>Pseudomonadota</taxon>
        <taxon>Alphaproteobacteria</taxon>
        <taxon>Acetobacterales</taxon>
        <taxon>Acetobacteraceae</taxon>
        <taxon>Rhodopila</taxon>
    </lineage>
</organism>
<keyword evidence="3" id="KW-1185">Reference proteome</keyword>
<dbReference type="AlphaFoldDB" id="A0A2S6N3C2"/>
<dbReference type="EMBL" id="NHRY01000233">
    <property type="protein sequence ID" value="PPQ29096.1"/>
    <property type="molecule type" value="Genomic_DNA"/>
</dbReference>
<evidence type="ECO:0000313" key="3">
    <source>
        <dbReference type="Proteomes" id="UP000239724"/>
    </source>
</evidence>
<proteinExistence type="predicted"/>
<feature type="domain" description="Group II intron maturase-specific" evidence="1">
    <location>
        <begin position="3"/>
        <end position="46"/>
    </location>
</feature>
<sequence length="78" mass="8984">MRETLNRVLRGWCGYFSPGSHYVTDKAIEAHVYDRVRNFLARRHKLPARAIGPFTMTAVFGELGVPRLRHCRRRGATS</sequence>
<dbReference type="Proteomes" id="UP000239724">
    <property type="component" value="Unassembled WGS sequence"/>
</dbReference>
<name>A0A2S6N3C2_RHOGL</name>
<dbReference type="InterPro" id="IPR013597">
    <property type="entry name" value="Mat_intron_G2"/>
</dbReference>
<comment type="caution">
    <text evidence="2">The sequence shown here is derived from an EMBL/GenBank/DDBJ whole genome shotgun (WGS) entry which is preliminary data.</text>
</comment>
<reference evidence="2 3" key="1">
    <citation type="journal article" date="2018" name="Arch. Microbiol.">
        <title>New insights into the metabolic potential of the phototrophic purple bacterium Rhodopila globiformis DSM 161(T) from its draft genome sequence and evidence for a vanadium-dependent nitrogenase.</title>
        <authorList>
            <person name="Imhoff J.F."/>
            <person name="Rahn T."/>
            <person name="Kunzel S."/>
            <person name="Neulinger S.C."/>
        </authorList>
    </citation>
    <scope>NUCLEOTIDE SEQUENCE [LARGE SCALE GENOMIC DNA]</scope>
    <source>
        <strain evidence="2 3">DSM 161</strain>
    </source>
</reference>